<organism evidence="1 2">
    <name type="scientific">Streptococcus parasuis</name>
    <dbReference type="NCBI Taxonomy" id="1501662"/>
    <lineage>
        <taxon>Bacteria</taxon>
        <taxon>Bacillati</taxon>
        <taxon>Bacillota</taxon>
        <taxon>Bacilli</taxon>
        <taxon>Lactobacillales</taxon>
        <taxon>Streptococcaceae</taxon>
        <taxon>Streptococcus</taxon>
    </lineage>
</organism>
<keyword evidence="2" id="KW-1185">Reference proteome</keyword>
<reference evidence="1 2" key="1">
    <citation type="submission" date="2024-06" db="EMBL/GenBank/DDBJ databases">
        <title>Genomic Encyclopedia of Type Strains, Phase IV (KMG-IV): sequencing the most valuable type-strain genomes for metagenomic binning, comparative biology and taxonomic classification.</title>
        <authorList>
            <person name="Goeker M."/>
        </authorList>
    </citation>
    <scope>NUCLEOTIDE SEQUENCE [LARGE SCALE GENOMIC DNA]</scope>
    <source>
        <strain evidence="1 2">DSM 29126</strain>
    </source>
</reference>
<evidence type="ECO:0000313" key="1">
    <source>
        <dbReference type="EMBL" id="MET3534670.1"/>
    </source>
</evidence>
<dbReference type="GeneID" id="78826862"/>
<evidence type="ECO:0000313" key="2">
    <source>
        <dbReference type="Proteomes" id="UP001549134"/>
    </source>
</evidence>
<proteinExistence type="predicted"/>
<dbReference type="EMBL" id="JBEPLX010000026">
    <property type="protein sequence ID" value="MET3534670.1"/>
    <property type="molecule type" value="Genomic_DNA"/>
</dbReference>
<accession>A0ABV2EU10</accession>
<name>A0ABV2EU10_9STRE</name>
<sequence>MNLFEGLELIADSNIEKFAIPGVWALFGKRKLTSSENDSMSIDDRYYCLQVAATKNIKDEILKDKELLKTQICTDPVIKNYVNQFKEKLFEYPEYPSAREYLYSEISQCFSKDDFVFLLICQEDNADVRKKIEKVFAHKTKTIYWRNGGSFKDGDFINFTNRQPLSVDIEDIMNDLVESQQEKIKMISERYNKQFNSISTEKVK</sequence>
<dbReference type="RefSeq" id="WP_237396238.1">
    <property type="nucleotide sequence ID" value="NZ_AP024276.1"/>
</dbReference>
<protein>
    <submittedName>
        <fullName evidence="1">Vacuolar-type H+-ATPase subunit E/Vma4</fullName>
    </submittedName>
</protein>
<dbReference type="Proteomes" id="UP001549134">
    <property type="component" value="Unassembled WGS sequence"/>
</dbReference>
<comment type="caution">
    <text evidence="1">The sequence shown here is derived from an EMBL/GenBank/DDBJ whole genome shotgun (WGS) entry which is preliminary data.</text>
</comment>
<gene>
    <name evidence="1" type="ORF">ABID50_001834</name>
</gene>